<dbReference type="KEGG" id="cpb:Cphamn1_2411"/>
<reference evidence="1" key="1">
    <citation type="submission" date="2008-06" db="EMBL/GenBank/DDBJ databases">
        <title>Complete sequence of Chlorobium phaeobacteroides BS1.</title>
        <authorList>
            <consortium name="US DOE Joint Genome Institute"/>
            <person name="Lucas S."/>
            <person name="Copeland A."/>
            <person name="Lapidus A."/>
            <person name="Glavina del Rio T."/>
            <person name="Dalin E."/>
            <person name="Tice H."/>
            <person name="Bruce D."/>
            <person name="Goodwin L."/>
            <person name="Pitluck S."/>
            <person name="Schmutz J."/>
            <person name="Larimer F."/>
            <person name="Land M."/>
            <person name="Hauser L."/>
            <person name="Kyrpides N."/>
            <person name="Ovchinnikova G."/>
            <person name="Li T."/>
            <person name="Liu Z."/>
            <person name="Zhao F."/>
            <person name="Overmann J."/>
            <person name="Bryant D.A."/>
            <person name="Richardson P."/>
        </authorList>
    </citation>
    <scope>NUCLEOTIDE SEQUENCE [LARGE SCALE GENOMIC DNA]</scope>
    <source>
        <strain evidence="1">BS1</strain>
    </source>
</reference>
<dbReference type="OrthoDB" id="1354489at2"/>
<gene>
    <name evidence="1" type="ordered locus">Cphamn1_2411</name>
</gene>
<dbReference type="eggNOG" id="ENOG5031IMZ">
    <property type="taxonomic scope" value="Bacteria"/>
</dbReference>
<accession>B3EPR7</accession>
<dbReference type="AlphaFoldDB" id="B3EPR7"/>
<dbReference type="STRING" id="331678.Cphamn1_2411"/>
<proteinExistence type="predicted"/>
<dbReference type="HOGENOM" id="CLU_129202_0_0_10"/>
<name>B3EPR7_CHLPB</name>
<dbReference type="EMBL" id="CP001101">
    <property type="protein sequence ID" value="ACE05307.1"/>
    <property type="molecule type" value="Genomic_DNA"/>
</dbReference>
<sequence>MHEFSELVEHSTAFSLNALNAAQQSAINGLQTSAATSLVKTLQMVQLQKAISAVGMFSMFDAILQEQLQCADGFQAAGELLEAKDEKALNQLFSDLRLAINVLKHGRGRSYDALVKKSASLAFRVKQPDEAFFNEGDVAEISTLIEVDDQFLALCAEVIHGVAGVVNSACQHGA</sequence>
<evidence type="ECO:0000313" key="1">
    <source>
        <dbReference type="EMBL" id="ACE05307.1"/>
    </source>
</evidence>
<organism evidence="1">
    <name type="scientific">Chlorobium phaeobacteroides (strain BS1)</name>
    <dbReference type="NCBI Taxonomy" id="331678"/>
    <lineage>
        <taxon>Bacteria</taxon>
        <taxon>Pseudomonadati</taxon>
        <taxon>Chlorobiota</taxon>
        <taxon>Chlorobiia</taxon>
        <taxon>Chlorobiales</taxon>
        <taxon>Chlorobiaceae</taxon>
        <taxon>Chlorobium/Pelodictyon group</taxon>
        <taxon>Chlorobium</taxon>
    </lineage>
</organism>
<protein>
    <submittedName>
        <fullName evidence="1">Uncharacterized protein</fullName>
    </submittedName>
</protein>